<dbReference type="PANTHER" id="PTHR33908:SF3">
    <property type="entry name" value="UNDECAPRENYL PHOSPHATE-ALPHA-4-AMINO-4-DEOXY-L-ARABINOSE ARABINOSYL TRANSFERASE"/>
    <property type="match status" value="1"/>
</dbReference>
<dbReference type="Pfam" id="PF02366">
    <property type="entry name" value="PMT"/>
    <property type="match status" value="1"/>
</dbReference>
<keyword evidence="3 11" id="KW-0328">Glycosyltransferase</keyword>
<proteinExistence type="predicted"/>
<feature type="transmembrane region" description="Helical" evidence="8">
    <location>
        <begin position="351"/>
        <end position="372"/>
    </location>
</feature>
<dbReference type="Proteomes" id="UP000037939">
    <property type="component" value="Unassembled WGS sequence"/>
</dbReference>
<evidence type="ECO:0000256" key="2">
    <source>
        <dbReference type="ARBA" id="ARBA00022475"/>
    </source>
</evidence>
<feature type="transmembrane region" description="Helical" evidence="8">
    <location>
        <begin position="262"/>
        <end position="284"/>
    </location>
</feature>
<dbReference type="GO" id="GO:0009103">
    <property type="term" value="P:lipopolysaccharide biosynthetic process"/>
    <property type="evidence" value="ECO:0007669"/>
    <property type="project" value="UniProtKB-ARBA"/>
</dbReference>
<dbReference type="GO" id="GO:0006493">
    <property type="term" value="P:protein O-linked glycosylation"/>
    <property type="evidence" value="ECO:0007669"/>
    <property type="project" value="InterPro"/>
</dbReference>
<feature type="transmembrane region" description="Helical" evidence="8">
    <location>
        <begin position="384"/>
        <end position="405"/>
    </location>
</feature>
<feature type="transmembrane region" description="Helical" evidence="8">
    <location>
        <begin position="412"/>
        <end position="431"/>
    </location>
</feature>
<evidence type="ECO:0000256" key="8">
    <source>
        <dbReference type="SAM" id="Phobius"/>
    </source>
</evidence>
<reference evidence="11 12" key="1">
    <citation type="submission" date="2015-07" db="EMBL/GenBank/DDBJ databases">
        <title>Draft genome sequence of the Amantichitinum ursilacus IGB-41, a new chitin-degrading bacterium.</title>
        <authorList>
            <person name="Kirstahler P."/>
            <person name="Guenther M."/>
            <person name="Grumaz C."/>
            <person name="Rupp S."/>
            <person name="Zibek S."/>
            <person name="Sohn K."/>
        </authorList>
    </citation>
    <scope>NUCLEOTIDE SEQUENCE [LARGE SCALE GENOMIC DNA]</scope>
    <source>
        <strain evidence="11 12">IGB-41</strain>
    </source>
</reference>
<evidence type="ECO:0000256" key="4">
    <source>
        <dbReference type="ARBA" id="ARBA00022679"/>
    </source>
</evidence>
<evidence type="ECO:0000259" key="10">
    <source>
        <dbReference type="Pfam" id="PF18583"/>
    </source>
</evidence>
<feature type="transmembrane region" description="Helical" evidence="8">
    <location>
        <begin position="216"/>
        <end position="242"/>
    </location>
</feature>
<evidence type="ECO:0000256" key="7">
    <source>
        <dbReference type="ARBA" id="ARBA00023136"/>
    </source>
</evidence>
<keyword evidence="4 11" id="KW-0808">Transferase</keyword>
<evidence type="ECO:0000313" key="11">
    <source>
        <dbReference type="EMBL" id="KPC55058.1"/>
    </source>
</evidence>
<accession>A0A0N0GQU4</accession>
<dbReference type="RefSeq" id="WP_053935792.1">
    <property type="nucleotide sequence ID" value="NZ_LAQT01000001.1"/>
</dbReference>
<dbReference type="Pfam" id="PF18583">
    <property type="entry name" value="Arnt_C"/>
    <property type="match status" value="1"/>
</dbReference>
<dbReference type="PATRIC" id="fig|857265.3.peg.68"/>
<dbReference type="InterPro" id="IPR040845">
    <property type="entry name" value="Arnt_C"/>
</dbReference>
<dbReference type="AlphaFoldDB" id="A0A0N0GQU4"/>
<comment type="subcellular location">
    <subcellularLocation>
        <location evidence="1">Cell membrane</location>
        <topology evidence="1">Multi-pass membrane protein</topology>
    </subcellularLocation>
</comment>
<dbReference type="GO" id="GO:0010041">
    <property type="term" value="P:response to iron(III) ion"/>
    <property type="evidence" value="ECO:0007669"/>
    <property type="project" value="TreeGrafter"/>
</dbReference>
<dbReference type="GO" id="GO:0005886">
    <property type="term" value="C:plasma membrane"/>
    <property type="evidence" value="ECO:0007669"/>
    <property type="project" value="UniProtKB-SubCell"/>
</dbReference>
<dbReference type="EC" id="2.4.2.43" evidence="11"/>
<dbReference type="InterPro" id="IPR003342">
    <property type="entry name" value="ArnT-like_N"/>
</dbReference>
<evidence type="ECO:0000313" key="12">
    <source>
        <dbReference type="Proteomes" id="UP000037939"/>
    </source>
</evidence>
<keyword evidence="6 8" id="KW-1133">Transmembrane helix</keyword>
<evidence type="ECO:0000256" key="5">
    <source>
        <dbReference type="ARBA" id="ARBA00022692"/>
    </source>
</evidence>
<keyword evidence="12" id="KW-1185">Reference proteome</keyword>
<protein>
    <submittedName>
        <fullName evidence="11">Undecaprenyl phosphate-alpha-4-amino-4-deoxy-L-arabinose arabinosyl transferase</fullName>
        <ecNumber evidence="11">2.4.2.43</ecNumber>
    </submittedName>
</protein>
<feature type="transmembrane region" description="Helical" evidence="8">
    <location>
        <begin position="85"/>
        <end position="106"/>
    </location>
</feature>
<keyword evidence="2" id="KW-1003">Cell membrane</keyword>
<comment type="caution">
    <text evidence="11">The sequence shown here is derived from an EMBL/GenBank/DDBJ whole genome shotgun (WGS) entry which is preliminary data.</text>
</comment>
<evidence type="ECO:0000256" key="6">
    <source>
        <dbReference type="ARBA" id="ARBA00022989"/>
    </source>
</evidence>
<dbReference type="InterPro" id="IPR050297">
    <property type="entry name" value="LipidA_mod_glycosyltrf_83"/>
</dbReference>
<name>A0A0N0GQU4_9NEIS</name>
<dbReference type="EMBL" id="LAQT01000001">
    <property type="protein sequence ID" value="KPC55058.1"/>
    <property type="molecule type" value="Genomic_DNA"/>
</dbReference>
<sequence>MNQFVQSRAARWLALLLFAAMWFSTLGYRKVITPDEGRYAEIAREMVVSGDWLTPRLNGIKYFEKPALQYWATAASYSVLGQNEFAARLWTGLTGFAAVLFAFFVSRKLWGERVGLTAAMVLGSCTWWMANGHFNSLDMGVSAFMSIAMGAFMLAQRDAASKTENRNYMLLCWAAMGLAVLSKGLIGIVLPGAVLVLYSLINLDARLWLKLHIGKGLLLLLLITAPWFVAVSQANSEFAYFFFIHEHFQRFLTTEHHRTGAWWYFVPYLLAGLMPWLSVLPQALRQGWAKSAGEHFQPNRFLLIWAVFIFVFFSRSDSKLPSYILPIFPALAMLSAQVLTRLSSRALRWHLGWLALPGMATLVAAPMVARLSSEKTPQIYNAAFAGWLIPAGIVLLATALISFWLANKGRNCLAIAVTAGGALLGLQLPMLGHESYAHTNSAYYLAQDMQKQITPQTTLYAIGYYDQSLPFYLKRTLQFVEYTDEFAMGQKSEPDKFMTLDAFTAHWNKEPQPMAVVSKDIYQQLQQRGLPMRVAVSDPRRTVIVKP</sequence>
<dbReference type="GO" id="GO:0000030">
    <property type="term" value="F:mannosyltransferase activity"/>
    <property type="evidence" value="ECO:0007669"/>
    <property type="project" value="InterPro"/>
</dbReference>
<keyword evidence="5 8" id="KW-0812">Transmembrane</keyword>
<dbReference type="GO" id="GO:0103015">
    <property type="term" value="F:4-amino-4-deoxy-L-arabinose transferase activity"/>
    <property type="evidence" value="ECO:0007669"/>
    <property type="project" value="UniProtKB-EC"/>
</dbReference>
<feature type="domain" description="Aminoarabinose transferase C-terminal" evidence="10">
    <location>
        <begin position="445"/>
        <end position="546"/>
    </location>
</feature>
<organism evidence="11 12">
    <name type="scientific">Amantichitinum ursilacus</name>
    <dbReference type="NCBI Taxonomy" id="857265"/>
    <lineage>
        <taxon>Bacteria</taxon>
        <taxon>Pseudomonadati</taxon>
        <taxon>Pseudomonadota</taxon>
        <taxon>Betaproteobacteria</taxon>
        <taxon>Neisseriales</taxon>
        <taxon>Chitinibacteraceae</taxon>
        <taxon>Amantichitinum</taxon>
    </lineage>
</organism>
<evidence type="ECO:0000256" key="1">
    <source>
        <dbReference type="ARBA" id="ARBA00004651"/>
    </source>
</evidence>
<feature type="transmembrane region" description="Helical" evidence="8">
    <location>
        <begin position="136"/>
        <end position="155"/>
    </location>
</feature>
<dbReference type="OrthoDB" id="9775035at2"/>
<evidence type="ECO:0000256" key="3">
    <source>
        <dbReference type="ARBA" id="ARBA00022676"/>
    </source>
</evidence>
<feature type="transmembrane region" description="Helical" evidence="8">
    <location>
        <begin position="296"/>
        <end position="314"/>
    </location>
</feature>
<dbReference type="PANTHER" id="PTHR33908">
    <property type="entry name" value="MANNOSYLTRANSFERASE YKCB-RELATED"/>
    <property type="match status" value="1"/>
</dbReference>
<keyword evidence="7 8" id="KW-0472">Membrane</keyword>
<feature type="domain" description="ArnT-like N-terminal" evidence="9">
    <location>
        <begin position="16"/>
        <end position="232"/>
    </location>
</feature>
<gene>
    <name evidence="11" type="primary">arnT_2</name>
    <name evidence="11" type="ORF">WG78_00325</name>
</gene>
<evidence type="ECO:0000259" key="9">
    <source>
        <dbReference type="Pfam" id="PF02366"/>
    </source>
</evidence>
<dbReference type="STRING" id="857265.WG78_00325"/>
<feature type="transmembrane region" description="Helical" evidence="8">
    <location>
        <begin position="320"/>
        <end position="339"/>
    </location>
</feature>